<comment type="subcellular location">
    <subcellularLocation>
        <location evidence="10">Cytoplasm</location>
    </subcellularLocation>
    <subcellularLocation>
        <location evidence="10">Endosome</location>
    </subcellularLocation>
</comment>
<dbReference type="InterPro" id="IPR001876">
    <property type="entry name" value="Znf_RanBP2"/>
</dbReference>
<reference evidence="14" key="1">
    <citation type="submission" date="2022-07" db="EMBL/GenBank/DDBJ databases">
        <title>Phylogenomic reconstructions and comparative analyses of Kickxellomycotina fungi.</title>
        <authorList>
            <person name="Reynolds N.K."/>
            <person name="Stajich J.E."/>
            <person name="Barry K."/>
            <person name="Grigoriev I.V."/>
            <person name="Crous P."/>
            <person name="Smith M.E."/>
        </authorList>
    </citation>
    <scope>NUCLEOTIDE SEQUENCE</scope>
    <source>
        <strain evidence="14">RSA 567</strain>
    </source>
</reference>
<evidence type="ECO:0000256" key="3">
    <source>
        <dbReference type="ARBA" id="ARBA00022723"/>
    </source>
</evidence>
<evidence type="ECO:0000256" key="4">
    <source>
        <dbReference type="ARBA" id="ARBA00022753"/>
    </source>
</evidence>
<evidence type="ECO:0000313" key="15">
    <source>
        <dbReference type="Proteomes" id="UP001151582"/>
    </source>
</evidence>
<dbReference type="Proteomes" id="UP001151582">
    <property type="component" value="Unassembled WGS sequence"/>
</dbReference>
<keyword evidence="8" id="KW-0175">Coiled coil</keyword>
<proteinExistence type="inferred from homology"/>
<keyword evidence="7 10" id="KW-0653">Protein transport</keyword>
<dbReference type="GO" id="GO:0016787">
    <property type="term" value="F:hydrolase activity"/>
    <property type="evidence" value="ECO:0007669"/>
    <property type="project" value="UniProtKB-KW"/>
</dbReference>
<dbReference type="GO" id="GO:0043328">
    <property type="term" value="P:protein transport to vacuole involved in ubiquitin-dependent protein catabolic process via the multivesicular body sorting pathway"/>
    <property type="evidence" value="ECO:0007669"/>
    <property type="project" value="UniProtKB-UniRule"/>
</dbReference>
<dbReference type="FunFam" id="1.10.10.10:FF:000165">
    <property type="entry name" value="Vacuolar protein sorting protein (Vps36)"/>
    <property type="match status" value="1"/>
</dbReference>
<dbReference type="GO" id="GO:0032266">
    <property type="term" value="F:phosphatidylinositol-3-phosphate binding"/>
    <property type="evidence" value="ECO:0007669"/>
    <property type="project" value="UniProtKB-UniRule"/>
</dbReference>
<keyword evidence="3" id="KW-0479">Metal-binding</keyword>
<keyword evidence="2 10" id="KW-0813">Transport</keyword>
<dbReference type="InterPro" id="IPR040608">
    <property type="entry name" value="Snf8/Vps36"/>
</dbReference>
<feature type="region of interest" description="Disordered" evidence="11">
    <location>
        <begin position="209"/>
        <end position="236"/>
    </location>
</feature>
<dbReference type="InterPro" id="IPR011993">
    <property type="entry name" value="PH-like_dom_sf"/>
</dbReference>
<dbReference type="PROSITE" id="PS50199">
    <property type="entry name" value="ZF_RANBP2_2"/>
    <property type="match status" value="1"/>
</dbReference>
<evidence type="ECO:0000256" key="10">
    <source>
        <dbReference type="RuleBase" id="RU367095"/>
    </source>
</evidence>
<feature type="compositionally biased region" description="Low complexity" evidence="11">
    <location>
        <begin position="209"/>
        <end position="225"/>
    </location>
</feature>
<feature type="domain" description="GLUE N-terminal" evidence="13">
    <location>
        <begin position="7"/>
        <end position="269"/>
    </location>
</feature>
<feature type="region of interest" description="Disordered" evidence="11">
    <location>
        <begin position="96"/>
        <end position="115"/>
    </location>
</feature>
<feature type="region of interest" description="Disordered" evidence="11">
    <location>
        <begin position="371"/>
        <end position="390"/>
    </location>
</feature>
<comment type="function">
    <text evidence="10">Component of the ESCRT-II complex (endosomal sorting complex required for transport II), which is required for multivesicular body (MVB) formation and sorting of endosomal cargo proteins into MVBs.</text>
</comment>
<dbReference type="InterPro" id="IPR021648">
    <property type="entry name" value="GLUE_dom"/>
</dbReference>
<dbReference type="AlphaFoldDB" id="A0A9W8B8F0"/>
<dbReference type="PROSITE" id="PS51495">
    <property type="entry name" value="GLUE"/>
    <property type="match status" value="1"/>
</dbReference>
<evidence type="ECO:0000256" key="7">
    <source>
        <dbReference type="ARBA" id="ARBA00022927"/>
    </source>
</evidence>
<dbReference type="OrthoDB" id="271448at2759"/>
<organism evidence="14 15">
    <name type="scientific">Dimargaris verticillata</name>
    <dbReference type="NCBI Taxonomy" id="2761393"/>
    <lineage>
        <taxon>Eukaryota</taxon>
        <taxon>Fungi</taxon>
        <taxon>Fungi incertae sedis</taxon>
        <taxon>Zoopagomycota</taxon>
        <taxon>Kickxellomycotina</taxon>
        <taxon>Dimargaritomycetes</taxon>
        <taxon>Dimargaritales</taxon>
        <taxon>Dimargaritaceae</taxon>
        <taxon>Dimargaris</taxon>
    </lineage>
</organism>
<dbReference type="SMART" id="SM00547">
    <property type="entry name" value="ZnF_RBZ"/>
    <property type="match status" value="2"/>
</dbReference>
<comment type="caution">
    <text evidence="14">The sequence shown here is derived from an EMBL/GenBank/DDBJ whole genome shotgun (WGS) entry which is preliminary data.</text>
</comment>
<dbReference type="PROSITE" id="PS01358">
    <property type="entry name" value="ZF_RANBP2_1"/>
    <property type="match status" value="1"/>
</dbReference>
<dbReference type="InterPro" id="IPR036388">
    <property type="entry name" value="WH-like_DNA-bd_sf"/>
</dbReference>
<dbReference type="GO" id="GO:0031902">
    <property type="term" value="C:late endosome membrane"/>
    <property type="evidence" value="ECO:0007669"/>
    <property type="project" value="UniProtKB-UniRule"/>
</dbReference>
<dbReference type="GO" id="GO:0043130">
    <property type="term" value="F:ubiquitin binding"/>
    <property type="evidence" value="ECO:0007669"/>
    <property type="project" value="UniProtKB-UniRule"/>
</dbReference>
<keyword evidence="6" id="KW-0862">Zinc</keyword>
<dbReference type="Gene3D" id="6.10.140.260">
    <property type="match status" value="1"/>
</dbReference>
<keyword evidence="15" id="KW-1185">Reference proteome</keyword>
<dbReference type="Gene3D" id="1.10.10.10">
    <property type="entry name" value="Winged helix-like DNA-binding domain superfamily/Winged helix DNA-binding domain"/>
    <property type="match status" value="2"/>
</dbReference>
<accession>A0A9W8B8F0</accession>
<dbReference type="InterPro" id="IPR036390">
    <property type="entry name" value="WH_DNA-bd_sf"/>
</dbReference>
<feature type="compositionally biased region" description="Low complexity" evidence="11">
    <location>
        <begin position="371"/>
        <end position="384"/>
    </location>
</feature>
<dbReference type="InterPro" id="IPR037855">
    <property type="entry name" value="Vps36"/>
</dbReference>
<keyword evidence="10" id="KW-0963">Cytoplasm</keyword>
<evidence type="ECO:0000256" key="5">
    <source>
        <dbReference type="ARBA" id="ARBA00022771"/>
    </source>
</evidence>
<dbReference type="SUPFAM" id="SSF46785">
    <property type="entry name" value="Winged helix' DNA-binding domain"/>
    <property type="match status" value="1"/>
</dbReference>
<dbReference type="Gene3D" id="2.30.30.380">
    <property type="entry name" value="Zn-finger domain of Sec23/24"/>
    <property type="match status" value="1"/>
</dbReference>
<dbReference type="Pfam" id="PF11605">
    <property type="entry name" value="Vps36_ESCRT-II"/>
    <property type="match status" value="1"/>
</dbReference>
<feature type="region of interest" description="Disordered" evidence="11">
    <location>
        <begin position="268"/>
        <end position="322"/>
    </location>
</feature>
<dbReference type="Gene3D" id="2.30.29.30">
    <property type="entry name" value="Pleckstrin-homology domain (PH domain)/Phosphotyrosine-binding domain (PTB)"/>
    <property type="match status" value="1"/>
</dbReference>
<evidence type="ECO:0000256" key="6">
    <source>
        <dbReference type="ARBA" id="ARBA00022833"/>
    </source>
</evidence>
<keyword evidence="4 10" id="KW-0967">Endosome</keyword>
<name>A0A9W8B8F0_9FUNG</name>
<dbReference type="SUPFAM" id="SSF50729">
    <property type="entry name" value="PH domain-like"/>
    <property type="match status" value="2"/>
</dbReference>
<evidence type="ECO:0000256" key="2">
    <source>
        <dbReference type="ARBA" id="ARBA00022448"/>
    </source>
</evidence>
<sequence>MNRFDHLELSLSLRPALRDLEPILLIQNHVGLYDGNKKDLKHNDGNLYLTPLRILYVDAQHPRQRSLSLELVCVKKCSTQAGFLTSSPKIILELRPRSPSPATVPPRHASPPVAASPSRIPVANWQCNICNSYNVPTAKKCALCGVNCPPGAASKTVYARPVGDPGQSHAESFSAAGSSADTACPACTFVNHPAMVRCELCDTLLKPSTHPSPASTPVSPSASATRTNASDSQPGMVKLSFRNGGCTTFHTALLDALDAEAWASDTSQTRSASLSTGAGSPTQSRYPPQNIKSNEPGHATPQSATRTSDQTNQGFQSSMGGISHIMRRVDQTHRATEDTLSDAFQDLNALRTKATQMVQLAQVLMEKSARQQQQQQQQASRVVQSPTSSTDENNFKLWLTTLGIESPVTRDSAGAVYHQELAKELEEFLENVLPRVGGIMTLVDVYCVFNRARGVALVSPEDIANACRLFEPQGLSLRLRKFPSGLVAVQSSDLSDDVMARRFNQYLRGFGAMSALELASYEQMAVPLLNELLLAVEARGEICRDESLEGVKFYPNRIQEEARQLTQSR</sequence>
<gene>
    <name evidence="14" type="primary">VPS36</name>
    <name evidence="14" type="ORF">H4R34_002263</name>
</gene>
<feature type="compositionally biased region" description="Polar residues" evidence="11">
    <location>
        <begin position="300"/>
        <end position="320"/>
    </location>
</feature>
<evidence type="ECO:0000259" key="13">
    <source>
        <dbReference type="PROSITE" id="PS51495"/>
    </source>
</evidence>
<feature type="domain" description="RanBP2-type" evidence="12">
    <location>
        <begin position="121"/>
        <end position="150"/>
    </location>
</feature>
<evidence type="ECO:0000256" key="1">
    <source>
        <dbReference type="ARBA" id="ARBA00009697"/>
    </source>
</evidence>
<dbReference type="GO" id="GO:0000814">
    <property type="term" value="C:ESCRT II complex"/>
    <property type="evidence" value="ECO:0007669"/>
    <property type="project" value="UniProtKB-UniRule"/>
</dbReference>
<comment type="similarity">
    <text evidence="1 10">Belongs to the VPS36 family.</text>
</comment>
<comment type="subunit">
    <text evidence="10">Component of the endosomal sorting complex required for transport II (ESCRT-II).</text>
</comment>
<protein>
    <recommendedName>
        <fullName evidence="10">Vacuolar protein-sorting-associated protein 36</fullName>
    </recommendedName>
    <alternativeName>
        <fullName evidence="10">ESCRT-II complex subunit VPS36</fullName>
    </alternativeName>
</protein>
<dbReference type="Pfam" id="PF04157">
    <property type="entry name" value="EAP30"/>
    <property type="match status" value="1"/>
</dbReference>
<dbReference type="PANTHER" id="PTHR13128:SF12">
    <property type="entry name" value="VACUOLAR PROTEIN-SORTING-ASSOCIATED PROTEIN 36"/>
    <property type="match status" value="1"/>
</dbReference>
<keyword evidence="14" id="KW-0378">Hydrolase</keyword>
<evidence type="ECO:0000256" key="9">
    <source>
        <dbReference type="PROSITE-ProRule" id="PRU00322"/>
    </source>
</evidence>
<evidence type="ECO:0000259" key="12">
    <source>
        <dbReference type="PROSITE" id="PS50199"/>
    </source>
</evidence>
<dbReference type="EMBL" id="JANBQB010000144">
    <property type="protein sequence ID" value="KAJ1980943.1"/>
    <property type="molecule type" value="Genomic_DNA"/>
</dbReference>
<keyword evidence="5 9" id="KW-0863">Zinc-finger</keyword>
<evidence type="ECO:0000256" key="11">
    <source>
        <dbReference type="SAM" id="MobiDB-lite"/>
    </source>
</evidence>
<feature type="compositionally biased region" description="Polar residues" evidence="11">
    <location>
        <begin position="268"/>
        <end position="293"/>
    </location>
</feature>
<evidence type="ECO:0000313" key="14">
    <source>
        <dbReference type="EMBL" id="KAJ1980943.1"/>
    </source>
</evidence>
<evidence type="ECO:0000256" key="8">
    <source>
        <dbReference type="ARBA" id="ARBA00023054"/>
    </source>
</evidence>
<dbReference type="PANTHER" id="PTHR13128">
    <property type="entry name" value="VACUOLAR PROTEIN-SORTING-ASSOCIATED PROTEIN 36"/>
    <property type="match status" value="1"/>
</dbReference>
<dbReference type="GO" id="GO:0008270">
    <property type="term" value="F:zinc ion binding"/>
    <property type="evidence" value="ECO:0007669"/>
    <property type="project" value="UniProtKB-KW"/>
</dbReference>